<dbReference type="GO" id="GO:0016616">
    <property type="term" value="F:oxidoreductase activity, acting on the CH-OH group of donors, NAD or NADP as acceptor"/>
    <property type="evidence" value="ECO:0007669"/>
    <property type="project" value="TreeGrafter"/>
</dbReference>
<evidence type="ECO:0000256" key="1">
    <source>
        <dbReference type="ARBA" id="ARBA00023002"/>
    </source>
</evidence>
<sequence>MSPHRILLTGANGYIATHILSQLLASPDNHFIRAVVRSQSKAEDVQSIFPNASPSRLEFVVVPDMTAHGAFDEALKSELPFDIVMHTASPFKYDAAGSPSDFIDPAVKGTTEILAGIQRVAGSSVKRVILTASFAAVGAWGLRDEKNKVYTEEDWFPVTSADVEARGSDKNFVYLASKTFAEQAAWEAQKADSVTWDLVAINPVIVYGPLLHKVKSVDNVNESMAIIWNKFLKEANPEGEIPPNGVPLYVDVRDVAEAHVLALDNPEAANQRFILAAALADSQKIADILRAVVPGANERVPRGTPGKSTFPADQWSADNSKVQRVLGLKFRSAEETFGDSGRQLLELIKAV</sequence>
<dbReference type="SUPFAM" id="SSF51735">
    <property type="entry name" value="NAD(P)-binding Rossmann-fold domains"/>
    <property type="match status" value="1"/>
</dbReference>
<dbReference type="PANTHER" id="PTHR10366">
    <property type="entry name" value="NAD DEPENDENT EPIMERASE/DEHYDRATASE"/>
    <property type="match status" value="1"/>
</dbReference>
<evidence type="ECO:0000313" key="5">
    <source>
        <dbReference type="Proteomes" id="UP000077069"/>
    </source>
</evidence>
<dbReference type="GO" id="GO:0016853">
    <property type="term" value="F:isomerase activity"/>
    <property type="evidence" value="ECO:0007669"/>
    <property type="project" value="UniProtKB-KW"/>
</dbReference>
<proteinExistence type="inferred from homology"/>
<organism evidence="4 5">
    <name type="scientific">Paraphaeosphaeria sporulosa</name>
    <dbReference type="NCBI Taxonomy" id="1460663"/>
    <lineage>
        <taxon>Eukaryota</taxon>
        <taxon>Fungi</taxon>
        <taxon>Dikarya</taxon>
        <taxon>Ascomycota</taxon>
        <taxon>Pezizomycotina</taxon>
        <taxon>Dothideomycetes</taxon>
        <taxon>Pleosporomycetidae</taxon>
        <taxon>Pleosporales</taxon>
        <taxon>Massarineae</taxon>
        <taxon>Didymosphaeriaceae</taxon>
        <taxon>Paraphaeosphaeria</taxon>
    </lineage>
</organism>
<dbReference type="InterPro" id="IPR036291">
    <property type="entry name" value="NAD(P)-bd_dom_sf"/>
</dbReference>
<reference evidence="4 5" key="1">
    <citation type="submission" date="2016-05" db="EMBL/GenBank/DDBJ databases">
        <title>Comparative analysis of secretome profiles of manganese(II)-oxidizing ascomycete fungi.</title>
        <authorList>
            <consortium name="DOE Joint Genome Institute"/>
            <person name="Zeiner C.A."/>
            <person name="Purvine S.O."/>
            <person name="Zink E.M."/>
            <person name="Wu S."/>
            <person name="Pasa-Tolic L."/>
            <person name="Chaput D.L."/>
            <person name="Haridas S."/>
            <person name="Grigoriev I.V."/>
            <person name="Santelli C.M."/>
            <person name="Hansel C.M."/>
        </authorList>
    </citation>
    <scope>NUCLEOTIDE SEQUENCE [LARGE SCALE GENOMIC DNA]</scope>
    <source>
        <strain evidence="4 5">AP3s5-JAC2a</strain>
    </source>
</reference>
<dbReference type="InterPro" id="IPR050425">
    <property type="entry name" value="NAD(P)_dehydrat-like"/>
</dbReference>
<evidence type="ECO:0000256" key="2">
    <source>
        <dbReference type="ARBA" id="ARBA00023445"/>
    </source>
</evidence>
<keyword evidence="4" id="KW-0413">Isomerase</keyword>
<dbReference type="AlphaFoldDB" id="A0A177CYU9"/>
<dbReference type="InterPro" id="IPR001509">
    <property type="entry name" value="Epimerase_deHydtase"/>
</dbReference>
<dbReference type="Pfam" id="PF01370">
    <property type="entry name" value="Epimerase"/>
    <property type="match status" value="1"/>
</dbReference>
<dbReference type="GeneID" id="28767065"/>
<comment type="similarity">
    <text evidence="2">Belongs to the NAD(P)-dependent epimerase/dehydratase family. Dihydroflavonol-4-reductase subfamily.</text>
</comment>
<dbReference type="InParanoid" id="A0A177CYU9"/>
<gene>
    <name evidence="4" type="ORF">CC84DRAFT_1225986</name>
</gene>
<dbReference type="EMBL" id="KV441548">
    <property type="protein sequence ID" value="OAG12087.1"/>
    <property type="molecule type" value="Genomic_DNA"/>
</dbReference>
<dbReference type="Proteomes" id="UP000077069">
    <property type="component" value="Unassembled WGS sequence"/>
</dbReference>
<dbReference type="Gene3D" id="3.40.50.720">
    <property type="entry name" value="NAD(P)-binding Rossmann-like Domain"/>
    <property type="match status" value="1"/>
</dbReference>
<protein>
    <submittedName>
        <fullName evidence="4">3-beta hydroxysteroid dehydrogenase/isomerase family protein-like protein</fullName>
    </submittedName>
</protein>
<name>A0A177CYU9_9PLEO</name>
<evidence type="ECO:0000313" key="4">
    <source>
        <dbReference type="EMBL" id="OAG12087.1"/>
    </source>
</evidence>
<dbReference type="PANTHER" id="PTHR10366:SF564">
    <property type="entry name" value="STEROL-4-ALPHA-CARBOXYLATE 3-DEHYDROGENASE, DECARBOXYLATING"/>
    <property type="match status" value="1"/>
</dbReference>
<keyword evidence="1" id="KW-0560">Oxidoreductase</keyword>
<accession>A0A177CYU9</accession>
<feature type="domain" description="NAD-dependent epimerase/dehydratase" evidence="3">
    <location>
        <begin position="6"/>
        <end position="270"/>
    </location>
</feature>
<dbReference type="STRING" id="1460663.A0A177CYU9"/>
<keyword evidence="5" id="KW-1185">Reference proteome</keyword>
<evidence type="ECO:0000259" key="3">
    <source>
        <dbReference type="Pfam" id="PF01370"/>
    </source>
</evidence>
<dbReference type="RefSeq" id="XP_018042452.1">
    <property type="nucleotide sequence ID" value="XM_018183579.1"/>
</dbReference>
<dbReference type="OrthoDB" id="2735536at2759"/>